<keyword evidence="1" id="KW-0472">Membrane</keyword>
<feature type="transmembrane region" description="Helical" evidence="1">
    <location>
        <begin position="12"/>
        <end position="30"/>
    </location>
</feature>
<organism evidence="2 3">
    <name type="scientific">Draconibacterium aestuarii</name>
    <dbReference type="NCBI Taxonomy" id="2998507"/>
    <lineage>
        <taxon>Bacteria</taxon>
        <taxon>Pseudomonadati</taxon>
        <taxon>Bacteroidota</taxon>
        <taxon>Bacteroidia</taxon>
        <taxon>Marinilabiliales</taxon>
        <taxon>Prolixibacteraceae</taxon>
        <taxon>Draconibacterium</taxon>
    </lineage>
</organism>
<dbReference type="Proteomes" id="UP001145087">
    <property type="component" value="Unassembled WGS sequence"/>
</dbReference>
<feature type="transmembrane region" description="Helical" evidence="1">
    <location>
        <begin position="67"/>
        <end position="86"/>
    </location>
</feature>
<dbReference type="RefSeq" id="WP_343332423.1">
    <property type="nucleotide sequence ID" value="NZ_JAPOHD010000013.1"/>
</dbReference>
<proteinExistence type="predicted"/>
<dbReference type="EMBL" id="JAPOHD010000013">
    <property type="protein sequence ID" value="MCY1720089.1"/>
    <property type="molecule type" value="Genomic_DNA"/>
</dbReference>
<accession>A0A9X3J460</accession>
<reference evidence="2" key="1">
    <citation type="submission" date="2022-11" db="EMBL/GenBank/DDBJ databases">
        <title>Marilongibacter aestuarii gen. nov., sp. nov., isolated from tidal flat sediment.</title>
        <authorList>
            <person name="Jiayan W."/>
        </authorList>
    </citation>
    <scope>NUCLEOTIDE SEQUENCE</scope>
    <source>
        <strain evidence="2">Z1-6</strain>
    </source>
</reference>
<feature type="transmembrane region" description="Helical" evidence="1">
    <location>
        <begin position="92"/>
        <end position="113"/>
    </location>
</feature>
<keyword evidence="1" id="KW-0812">Transmembrane</keyword>
<gene>
    <name evidence="2" type="ORF">OU798_07030</name>
</gene>
<evidence type="ECO:0000313" key="2">
    <source>
        <dbReference type="EMBL" id="MCY1720089.1"/>
    </source>
</evidence>
<sequence length="131" mass="14693">MHEAFTLTTPALLFSAISLILLAFTNRFVAYTGVVRNLHKQYIESPTTVIKGQIDNLRKRLYLIRTMQILGVGSLFLCVITMFLIFIGQQLIGAYIFGAALILLCASLAMSIWEIQISVKALELHLSNMEE</sequence>
<dbReference type="InterPro" id="IPR021279">
    <property type="entry name" value="DUF2721"/>
</dbReference>
<dbReference type="AlphaFoldDB" id="A0A9X3J460"/>
<evidence type="ECO:0000313" key="3">
    <source>
        <dbReference type="Proteomes" id="UP001145087"/>
    </source>
</evidence>
<protein>
    <submittedName>
        <fullName evidence="2">DUF2721 domain-containing protein</fullName>
    </submittedName>
</protein>
<evidence type="ECO:0000256" key="1">
    <source>
        <dbReference type="SAM" id="Phobius"/>
    </source>
</evidence>
<dbReference type="Pfam" id="PF11026">
    <property type="entry name" value="DUF2721"/>
    <property type="match status" value="1"/>
</dbReference>
<name>A0A9X3J460_9BACT</name>
<keyword evidence="3" id="KW-1185">Reference proteome</keyword>
<comment type="caution">
    <text evidence="2">The sequence shown here is derived from an EMBL/GenBank/DDBJ whole genome shotgun (WGS) entry which is preliminary data.</text>
</comment>
<keyword evidence="1" id="KW-1133">Transmembrane helix</keyword>